<reference evidence="3" key="1">
    <citation type="submission" date="2020-07" db="EMBL/GenBank/DDBJ databases">
        <title>Multicomponent nature underlies the extraordinary mechanical properties of spider dragline silk.</title>
        <authorList>
            <person name="Kono N."/>
            <person name="Nakamura H."/>
            <person name="Mori M."/>
            <person name="Yoshida Y."/>
            <person name="Ohtoshi R."/>
            <person name="Malay A.D."/>
            <person name="Moran D.A.P."/>
            <person name="Tomita M."/>
            <person name="Numata K."/>
            <person name="Arakawa K."/>
        </authorList>
    </citation>
    <scope>NUCLEOTIDE SEQUENCE</scope>
</reference>
<gene>
    <name evidence="3" type="ORF">TNCT_384841</name>
</gene>
<keyword evidence="4" id="KW-1185">Reference proteome</keyword>
<evidence type="ECO:0000313" key="3">
    <source>
        <dbReference type="EMBL" id="GFQ77554.1"/>
    </source>
</evidence>
<organism evidence="3 4">
    <name type="scientific">Trichonephila clavata</name>
    <name type="common">Joro spider</name>
    <name type="synonym">Nephila clavata</name>
    <dbReference type="NCBI Taxonomy" id="2740835"/>
    <lineage>
        <taxon>Eukaryota</taxon>
        <taxon>Metazoa</taxon>
        <taxon>Ecdysozoa</taxon>
        <taxon>Arthropoda</taxon>
        <taxon>Chelicerata</taxon>
        <taxon>Arachnida</taxon>
        <taxon>Araneae</taxon>
        <taxon>Araneomorphae</taxon>
        <taxon>Entelegynae</taxon>
        <taxon>Araneoidea</taxon>
        <taxon>Nephilidae</taxon>
        <taxon>Trichonephila</taxon>
    </lineage>
</organism>
<proteinExistence type="predicted"/>
<dbReference type="Pfam" id="PF00651">
    <property type="entry name" value="BTB"/>
    <property type="match status" value="1"/>
</dbReference>
<evidence type="ECO:0000256" key="1">
    <source>
        <dbReference type="SAM" id="SignalP"/>
    </source>
</evidence>
<feature type="signal peptide" evidence="1">
    <location>
        <begin position="1"/>
        <end position="20"/>
    </location>
</feature>
<name>A0A8X6KLC1_TRICU</name>
<dbReference type="Gene3D" id="3.30.710.10">
    <property type="entry name" value="Potassium Channel Kv1.1, Chain A"/>
    <property type="match status" value="1"/>
</dbReference>
<dbReference type="SUPFAM" id="SSF54695">
    <property type="entry name" value="POZ domain"/>
    <property type="match status" value="1"/>
</dbReference>
<dbReference type="OrthoDB" id="6434549at2759"/>
<dbReference type="InterPro" id="IPR000210">
    <property type="entry name" value="BTB/POZ_dom"/>
</dbReference>
<dbReference type="CDD" id="cd18186">
    <property type="entry name" value="BTB_POZ_ZBTB_KLHL-like"/>
    <property type="match status" value="1"/>
</dbReference>
<evidence type="ECO:0000313" key="4">
    <source>
        <dbReference type="Proteomes" id="UP000887116"/>
    </source>
</evidence>
<feature type="chain" id="PRO_5036484019" description="BTB domain-containing protein" evidence="1">
    <location>
        <begin position="21"/>
        <end position="500"/>
    </location>
</feature>
<comment type="caution">
    <text evidence="3">The sequence shown here is derived from an EMBL/GenBank/DDBJ whole genome shotgun (WGS) entry which is preliminary data.</text>
</comment>
<evidence type="ECO:0000259" key="2">
    <source>
        <dbReference type="PROSITE" id="PS50097"/>
    </source>
</evidence>
<dbReference type="PANTHER" id="PTHR24413">
    <property type="entry name" value="SPECKLE-TYPE POZ PROTEIN"/>
    <property type="match status" value="1"/>
</dbReference>
<dbReference type="Proteomes" id="UP000887116">
    <property type="component" value="Unassembled WGS sequence"/>
</dbReference>
<dbReference type="InterPro" id="IPR011333">
    <property type="entry name" value="SKP1/BTB/POZ_sf"/>
</dbReference>
<sequence length="500" mass="58102">MSGVFMRILLLDFRYLTSSAFQKMADVEDTHRERDSTEEDLKVDGSARVENPLHCDENEANIDQVMLTELYENEDEYFCTEVKQLSDIRKIYDERKRIEDLVYEKDQAVGKFHTREFRGDLKLFPTEKVGSIYQGFQTNCESPTVLKVELEFEKIKNTKHTFRLSVRLHRKDMKESPTKVNLTTSMESENGVELAYISFESLVCNDKNLSTIAMSTEKEMDCIPDKAKYKILVKVSGCCGQKYFCPEVWPTSKTPRTECKYKTLQKDLDMARRLKYFADVELECGIETYKANKLILNSRAELFKLILETTKDQTNELVTNSAKLIRKCYGHPEAVNEYLKYLYSGDCNDLTAKNAIQLFLLANSFELEGLKLIVRTALLSNIAISNFVDVYWFNRLFEDKALTEVLLKYAEKHEEEIIEFYDKRGEKSKKIIEKLFKSIHHEGPLNQTDESSKDKAGQLPRLVSSKEMADRMNSLDVQNRKKVENMLSLVRSRYGINVMF</sequence>
<dbReference type="SMART" id="SM00225">
    <property type="entry name" value="BTB"/>
    <property type="match status" value="1"/>
</dbReference>
<dbReference type="PROSITE" id="PS50097">
    <property type="entry name" value="BTB"/>
    <property type="match status" value="1"/>
</dbReference>
<keyword evidence="1" id="KW-0732">Signal</keyword>
<feature type="domain" description="BTB" evidence="2">
    <location>
        <begin position="278"/>
        <end position="346"/>
    </location>
</feature>
<accession>A0A8X6KLC1</accession>
<protein>
    <recommendedName>
        <fullName evidence="2">BTB domain-containing protein</fullName>
    </recommendedName>
</protein>
<dbReference type="EMBL" id="BMAO01011901">
    <property type="protein sequence ID" value="GFQ77554.1"/>
    <property type="molecule type" value="Genomic_DNA"/>
</dbReference>
<dbReference type="AlphaFoldDB" id="A0A8X6KLC1"/>